<dbReference type="Proteomes" id="UP000291106">
    <property type="component" value="Chromosome"/>
</dbReference>
<proteinExistence type="predicted"/>
<dbReference type="AlphaFoldDB" id="A0A411PL15"/>
<evidence type="ECO:0000313" key="1">
    <source>
        <dbReference type="EMBL" id="QBF84225.1"/>
    </source>
</evidence>
<sequence>MNSKINELFFEDGEAFMFVNDVDDMFDLSDYMCGFHRISISMSNENLNGKKVLKVCFGDLVDPVKLKSALDSYFEEMNIQS</sequence>
<reference evidence="1 2" key="1">
    <citation type="submission" date="2019-02" db="EMBL/GenBank/DDBJ databases">
        <title>Shewanella sp. D4-2 isolated from Dokdo Island.</title>
        <authorList>
            <person name="Baek K."/>
        </authorList>
    </citation>
    <scope>NUCLEOTIDE SEQUENCE [LARGE SCALE GENOMIC DNA]</scope>
    <source>
        <strain evidence="1 2">D4-2</strain>
    </source>
</reference>
<keyword evidence="2" id="KW-1185">Reference proteome</keyword>
<dbReference type="RefSeq" id="WP_130602123.1">
    <property type="nucleotide sequence ID" value="NZ_CP036200.1"/>
</dbReference>
<accession>A0A411PL15</accession>
<dbReference type="KEGG" id="smai:EXU30_17260"/>
<organism evidence="1 2">
    <name type="scientific">Shewanella maritima</name>
    <dbReference type="NCBI Taxonomy" id="2520507"/>
    <lineage>
        <taxon>Bacteria</taxon>
        <taxon>Pseudomonadati</taxon>
        <taxon>Pseudomonadota</taxon>
        <taxon>Gammaproteobacteria</taxon>
        <taxon>Alteromonadales</taxon>
        <taxon>Shewanellaceae</taxon>
        <taxon>Shewanella</taxon>
    </lineage>
</organism>
<dbReference type="EMBL" id="CP036200">
    <property type="protein sequence ID" value="QBF84225.1"/>
    <property type="molecule type" value="Genomic_DNA"/>
</dbReference>
<protein>
    <submittedName>
        <fullName evidence="1">Uncharacterized protein</fullName>
    </submittedName>
</protein>
<name>A0A411PL15_9GAMM</name>
<evidence type="ECO:0000313" key="2">
    <source>
        <dbReference type="Proteomes" id="UP000291106"/>
    </source>
</evidence>
<gene>
    <name evidence="1" type="ORF">EXU30_17260</name>
</gene>